<dbReference type="PROSITE" id="PS52019">
    <property type="entry name" value="PKS_MFAS_DH"/>
    <property type="match status" value="1"/>
</dbReference>
<proteinExistence type="predicted"/>
<feature type="active site" description="Proton donor; for dehydratase activity" evidence="1">
    <location>
        <position position="197"/>
    </location>
</feature>
<sequence length="293" mass="32421">MEGLPQIKANIHKPVDIAVFPYMMDHRFMGHAVLPAVEAMQVLAAFVKEARPDANVTFLTEAKFAKFLYIKPGSEFIAAFADISIYENGDVIASLITKTTSQKSRITRTKEHAAIRFPGSVMHIPQIPLDITASLEGISFDIQAERIYSDLVLFGPAYHNIKGLLHVSYDGAIAEISSPIKPGNDENELLGSPFILDAAFHAACVWGQRFRRIVAFPVGVERRMVFKQTGPDQLFFCRIIPVMTESDFLVFDAWIYDSDGTLFEAVSGIQMRDVSGGAMKPPQWVVADTGHGE</sequence>
<gene>
    <name evidence="3" type="ORF">PITCH_A350032</name>
</gene>
<dbReference type="Gene3D" id="3.10.129.110">
    <property type="entry name" value="Polyketide synthase dehydratase"/>
    <property type="match status" value="1"/>
</dbReference>
<feature type="active site" description="Proton acceptor; for dehydratase activity" evidence="1">
    <location>
        <position position="26"/>
    </location>
</feature>
<dbReference type="EMBL" id="OJIN01000176">
    <property type="protein sequence ID" value="SPD74823.1"/>
    <property type="molecule type" value="Genomic_DNA"/>
</dbReference>
<name>A0A445MZG6_9BACT</name>
<dbReference type="Pfam" id="PF14765">
    <property type="entry name" value="PS-DH"/>
    <property type="match status" value="1"/>
</dbReference>
<dbReference type="AlphaFoldDB" id="A0A445MZG6"/>
<feature type="domain" description="PKS/mFAS DH" evidence="2">
    <location>
        <begin position="1"/>
        <end position="280"/>
    </location>
</feature>
<dbReference type="InterPro" id="IPR049551">
    <property type="entry name" value="PKS_DH_C"/>
</dbReference>
<feature type="region of interest" description="N-terminal hotdog fold" evidence="1">
    <location>
        <begin position="1"/>
        <end position="124"/>
    </location>
</feature>
<protein>
    <recommendedName>
        <fullName evidence="2">PKS/mFAS DH domain-containing protein</fullName>
    </recommendedName>
</protein>
<dbReference type="InterPro" id="IPR042104">
    <property type="entry name" value="PKS_dehydratase_sf"/>
</dbReference>
<accession>A0A445MZG6</accession>
<evidence type="ECO:0000313" key="3">
    <source>
        <dbReference type="EMBL" id="SPD74823.1"/>
    </source>
</evidence>
<evidence type="ECO:0000259" key="2">
    <source>
        <dbReference type="PROSITE" id="PS52019"/>
    </source>
</evidence>
<feature type="region of interest" description="C-terminal hotdog fold" evidence="1">
    <location>
        <begin position="139"/>
        <end position="280"/>
    </location>
</feature>
<reference evidence="3" key="1">
    <citation type="submission" date="2018-01" db="EMBL/GenBank/DDBJ databases">
        <authorList>
            <person name="Regsiter A."/>
            <person name="William W."/>
        </authorList>
    </citation>
    <scope>NUCLEOTIDE SEQUENCE</scope>
    <source>
        <strain evidence="3">TRIP AH-1</strain>
    </source>
</reference>
<dbReference type="InterPro" id="IPR049900">
    <property type="entry name" value="PKS_mFAS_DH"/>
</dbReference>
<evidence type="ECO:0000256" key="1">
    <source>
        <dbReference type="PROSITE-ProRule" id="PRU01363"/>
    </source>
</evidence>
<organism evidence="3">
    <name type="scientific">uncultured Desulfobacterium sp</name>
    <dbReference type="NCBI Taxonomy" id="201089"/>
    <lineage>
        <taxon>Bacteria</taxon>
        <taxon>Pseudomonadati</taxon>
        <taxon>Thermodesulfobacteriota</taxon>
        <taxon>Desulfobacteria</taxon>
        <taxon>Desulfobacterales</taxon>
        <taxon>Desulfobacteriaceae</taxon>
        <taxon>Desulfobacterium</taxon>
        <taxon>environmental samples</taxon>
    </lineage>
</organism>